<dbReference type="Proteomes" id="UP001558850">
    <property type="component" value="Unassembled WGS sequence"/>
</dbReference>
<comment type="caution">
    <text evidence="1">The sequence shown here is derived from an EMBL/GenBank/DDBJ whole genome shotgun (WGS) entry which is preliminary data.</text>
</comment>
<organism evidence="1 2">
    <name type="scientific">Paraburkholderia phymatum</name>
    <dbReference type="NCBI Taxonomy" id="148447"/>
    <lineage>
        <taxon>Bacteria</taxon>
        <taxon>Pseudomonadati</taxon>
        <taxon>Pseudomonadota</taxon>
        <taxon>Betaproteobacteria</taxon>
        <taxon>Burkholderiales</taxon>
        <taxon>Burkholderiaceae</taxon>
        <taxon>Paraburkholderia</taxon>
    </lineage>
</organism>
<name>A0ACC6U9R0_9BURK</name>
<keyword evidence="2" id="KW-1185">Reference proteome</keyword>
<proteinExistence type="predicted"/>
<evidence type="ECO:0000313" key="2">
    <source>
        <dbReference type="Proteomes" id="UP001558850"/>
    </source>
</evidence>
<gene>
    <name evidence="1" type="ORF">AB4Y32_32075</name>
</gene>
<evidence type="ECO:0000313" key="1">
    <source>
        <dbReference type="EMBL" id="MEX3936368.1"/>
    </source>
</evidence>
<protein>
    <submittedName>
        <fullName evidence="1">Uncharacterized protein</fullName>
    </submittedName>
</protein>
<sequence>MTLHHFVDGAWRRFRPDEDAYVRDLINDEIDASIECPEKYGLNETDAIPTAWSNDEANPVPELPEDDDDTSTNQFEQQGCSCCEPWYREGSVSECECA</sequence>
<reference evidence="1" key="1">
    <citation type="submission" date="2024-07" db="EMBL/GenBank/DDBJ databases">
        <title>A survey of Mimosa microsymbionts across Brazilian biomes reveals a high diversity of Paraburkholderia nodulating endemic species, but also that Cupriavidus is common as a symbiont of widespread species.</title>
        <authorList>
            <person name="Rouws L."/>
            <person name="Barauna A."/>
            <person name="Beukes C."/>
            <person name="Rouws J.R.C."/>
            <person name="De Faria S.M."/>
            <person name="Gross E."/>
            <person name="Bueno Dos Reis Junior F."/>
            <person name="Simon M.F."/>
            <person name="Maluk M."/>
            <person name="Odee D.W."/>
            <person name="Kenicer G."/>
            <person name="Young J.P.W."/>
            <person name="Reis V.M."/>
            <person name="Zilli J."/>
            <person name="James E.K."/>
        </authorList>
    </citation>
    <scope>NUCLEOTIDE SEQUENCE</scope>
    <source>
        <strain evidence="1">EG181B</strain>
    </source>
</reference>
<accession>A0ACC6U9R0</accession>
<dbReference type="EMBL" id="JBFRCH010000030">
    <property type="protein sequence ID" value="MEX3936368.1"/>
    <property type="molecule type" value="Genomic_DNA"/>
</dbReference>